<dbReference type="Proteomes" id="UP000198504">
    <property type="component" value="Unassembled WGS sequence"/>
</dbReference>
<gene>
    <name evidence="1" type="ORF">SAMN05421756_10982</name>
</gene>
<evidence type="ECO:0000313" key="1">
    <source>
        <dbReference type="EMBL" id="SER14130.1"/>
    </source>
</evidence>
<organism evidence="1 2">
    <name type="scientific">Microlunatus flavus</name>
    <dbReference type="NCBI Taxonomy" id="1036181"/>
    <lineage>
        <taxon>Bacteria</taxon>
        <taxon>Bacillati</taxon>
        <taxon>Actinomycetota</taxon>
        <taxon>Actinomycetes</taxon>
        <taxon>Propionibacteriales</taxon>
        <taxon>Propionibacteriaceae</taxon>
        <taxon>Microlunatus</taxon>
    </lineage>
</organism>
<name>A0A1H9LRU9_9ACTN</name>
<sequence>MPVRLPDLVPPLSARYSWADGHGYRDAVSVAELLWDLLGNWQGVEEQSASPFAPAATTRAMLTFKQDLAGTAVLQDYRQVRDDGAEFLAHGVFLAGPSSPDAVLWWLFDSAAQAPEPAPGTWAGRHLALVRRSPRGSAHHDFRLDGRRLAYAIDLELADQPRTPFLRGRYERVSGH</sequence>
<reference evidence="2" key="1">
    <citation type="submission" date="2016-10" db="EMBL/GenBank/DDBJ databases">
        <authorList>
            <person name="Varghese N."/>
            <person name="Submissions S."/>
        </authorList>
    </citation>
    <scope>NUCLEOTIDE SEQUENCE [LARGE SCALE GENOMIC DNA]</scope>
    <source>
        <strain evidence="2">CGMCC 4.6856</strain>
    </source>
</reference>
<evidence type="ECO:0008006" key="3">
    <source>
        <dbReference type="Google" id="ProtNLM"/>
    </source>
</evidence>
<keyword evidence="2" id="KW-1185">Reference proteome</keyword>
<dbReference type="EMBL" id="FOFA01000009">
    <property type="protein sequence ID" value="SER14130.1"/>
    <property type="molecule type" value="Genomic_DNA"/>
</dbReference>
<accession>A0A1H9LRU9</accession>
<dbReference type="AlphaFoldDB" id="A0A1H9LRU9"/>
<proteinExistence type="predicted"/>
<evidence type="ECO:0000313" key="2">
    <source>
        <dbReference type="Proteomes" id="UP000198504"/>
    </source>
</evidence>
<protein>
    <recommendedName>
        <fullName evidence="3">THAP4-like heme-binding beta-barrel domain-containing protein</fullName>
    </recommendedName>
</protein>